<dbReference type="EMBL" id="CP107551">
    <property type="protein sequence ID" value="UYP18932.1"/>
    <property type="molecule type" value="Genomic_DNA"/>
</dbReference>
<sequence length="407" mass="43733">MGLLFHDHLHDEFGTWPLAYIPYGGADFGEIAAVARRVGDGDDGDFHTAWIEAGDRLVTEAESCAAAGHDNSARELFLRASAYYATAYHPLYGSPVDPRLLTAFGKQRAAFDAGLAIGDTPVTPSRIPFEDTTLPAYLIPAPGHENSVRPLIVFTNGYDATITDMYFASAVAALRRGYHCLLFDGPGQGEMLYEQNVPLRPDWEVVVRAVIDHAVASPIIDPERIVLSGWSLGGHLAPRAASGEHRLAAVVADPGQWSVAAGARALGAAFGLPPEVLDDPLSMSAQDAEAIMSAVQADPALRWKLVSRGFWVHGVSDIRELFAALDEYTLDGIGERISCPVVVTAAENDPLARGAGVFGDRLGDKVTLLRFTDAEGAGEHCEMTNRTLLNRRVLDRLDEILAPGSHT</sequence>
<organism evidence="1 2">
    <name type="scientific">Rhodococcus sacchari</name>
    <dbReference type="NCBI Taxonomy" id="2962047"/>
    <lineage>
        <taxon>Bacteria</taxon>
        <taxon>Bacillati</taxon>
        <taxon>Actinomycetota</taxon>
        <taxon>Actinomycetes</taxon>
        <taxon>Mycobacteriales</taxon>
        <taxon>Nocardiaceae</taxon>
        <taxon>Rhodococcus</taxon>
    </lineage>
</organism>
<proteinExistence type="predicted"/>
<gene>
    <name evidence="1" type="ORF">OED52_20260</name>
</gene>
<dbReference type="Proteomes" id="UP001156484">
    <property type="component" value="Chromosome"/>
</dbReference>
<evidence type="ECO:0000313" key="1">
    <source>
        <dbReference type="EMBL" id="UYP18932.1"/>
    </source>
</evidence>
<reference evidence="1" key="1">
    <citation type="submission" date="2022-10" db="EMBL/GenBank/DDBJ databases">
        <title>Rhodococcus ferula Z13 complete genome.</title>
        <authorList>
            <person name="Long X."/>
            <person name="Zang M."/>
        </authorList>
    </citation>
    <scope>NUCLEOTIDE SEQUENCE</scope>
    <source>
        <strain evidence="1">Z13</strain>
    </source>
</reference>
<keyword evidence="2" id="KW-1185">Reference proteome</keyword>
<accession>A0ACD4DFT9</accession>
<protein>
    <submittedName>
        <fullName evidence="1">Alpha/beta fold hydrolase</fullName>
    </submittedName>
</protein>
<keyword evidence="1" id="KW-0378">Hydrolase</keyword>
<evidence type="ECO:0000313" key="2">
    <source>
        <dbReference type="Proteomes" id="UP001156484"/>
    </source>
</evidence>
<name>A0ACD4DFT9_9NOCA</name>